<dbReference type="Proteomes" id="UP001059596">
    <property type="component" value="Unassembled WGS sequence"/>
</dbReference>
<comment type="caution">
    <text evidence="2">The sequence shown here is derived from an EMBL/GenBank/DDBJ whole genome shotgun (WGS) entry which is preliminary data.</text>
</comment>
<protein>
    <submittedName>
        <fullName evidence="2">Uncharacterized protein</fullName>
    </submittedName>
</protein>
<accession>A0A9Q0BRE4</accession>
<evidence type="ECO:0000313" key="3">
    <source>
        <dbReference type="Proteomes" id="UP001059596"/>
    </source>
</evidence>
<feature type="region of interest" description="Disordered" evidence="1">
    <location>
        <begin position="28"/>
        <end position="97"/>
    </location>
</feature>
<evidence type="ECO:0000256" key="1">
    <source>
        <dbReference type="SAM" id="MobiDB-lite"/>
    </source>
</evidence>
<evidence type="ECO:0000313" key="2">
    <source>
        <dbReference type="EMBL" id="KAI8041029.1"/>
    </source>
</evidence>
<proteinExistence type="predicted"/>
<feature type="compositionally biased region" description="Acidic residues" evidence="1">
    <location>
        <begin position="71"/>
        <end position="83"/>
    </location>
</feature>
<organism evidence="2 3">
    <name type="scientific">Drosophila gunungcola</name>
    <name type="common">fruit fly</name>
    <dbReference type="NCBI Taxonomy" id="103775"/>
    <lineage>
        <taxon>Eukaryota</taxon>
        <taxon>Metazoa</taxon>
        <taxon>Ecdysozoa</taxon>
        <taxon>Arthropoda</taxon>
        <taxon>Hexapoda</taxon>
        <taxon>Insecta</taxon>
        <taxon>Pterygota</taxon>
        <taxon>Neoptera</taxon>
        <taxon>Endopterygota</taxon>
        <taxon>Diptera</taxon>
        <taxon>Brachycera</taxon>
        <taxon>Muscomorpha</taxon>
        <taxon>Ephydroidea</taxon>
        <taxon>Drosophilidae</taxon>
        <taxon>Drosophila</taxon>
        <taxon>Sophophora</taxon>
    </lineage>
</organism>
<reference evidence="2" key="1">
    <citation type="journal article" date="2023" name="Genome Biol. Evol.">
        <title>Long-read-based Genome Assembly of Drosophila gunungcola Reveals Fewer Chemosensory Genes in Flower-breeding Species.</title>
        <authorList>
            <person name="Negi A."/>
            <person name="Liao B.Y."/>
            <person name="Yeh S.D."/>
        </authorList>
    </citation>
    <scope>NUCLEOTIDE SEQUENCE</scope>
    <source>
        <strain evidence="2">Sukarami</strain>
    </source>
</reference>
<name>A0A9Q0BRE4_9MUSC</name>
<feature type="compositionally biased region" description="Low complexity" evidence="1">
    <location>
        <begin position="33"/>
        <end position="48"/>
    </location>
</feature>
<sequence length="124" mass="13381">MRPRRSYKAPLSQKIAIHKRNVVIVSDEEENTSEYSHSPSSQHSTLESNTDIASAMKKTQDTSTSTNSCSEPEDDSSDSSDEEQGNRATKARTVEGSALAMGAVRSSDIISIPTFEADGAVNMV</sequence>
<dbReference type="EMBL" id="JAMKOV010000003">
    <property type="protein sequence ID" value="KAI8041029.1"/>
    <property type="molecule type" value="Genomic_DNA"/>
</dbReference>
<dbReference type="AlphaFoldDB" id="A0A9Q0BRE4"/>
<keyword evidence="3" id="KW-1185">Reference proteome</keyword>
<gene>
    <name evidence="2" type="ORF">M5D96_005280</name>
</gene>